<dbReference type="SUPFAM" id="SSF51658">
    <property type="entry name" value="Xylose isomerase-like"/>
    <property type="match status" value="1"/>
</dbReference>
<evidence type="ECO:0000313" key="1">
    <source>
        <dbReference type="EMBL" id="OBX35583.1"/>
    </source>
</evidence>
<reference evidence="1 2" key="1">
    <citation type="submission" date="2016-06" db="EMBL/GenBank/DDBJ databases">
        <title>Genome sequence of halotolerant plant growth promoting strain of Halomonas elongata HEK1 isolated from salterns of Rann of Kutch, Gujarat, India.</title>
        <authorList>
            <person name="Gaba S."/>
            <person name="Singh R.N."/>
            <person name="Abrol S."/>
            <person name="Kaushik R."/>
            <person name="Saxena A.K."/>
        </authorList>
    </citation>
    <scope>NUCLEOTIDE SEQUENCE [LARGE SCALE GENOMIC DNA]</scope>
    <source>
        <strain evidence="1 2">HEK1</strain>
    </source>
</reference>
<name>A0A1B8P052_HALEL</name>
<dbReference type="InterPro" id="IPR036237">
    <property type="entry name" value="Xyl_isomerase-like_sf"/>
</dbReference>
<proteinExistence type="predicted"/>
<organism evidence="1 2">
    <name type="scientific">Halomonas elongata</name>
    <dbReference type="NCBI Taxonomy" id="2746"/>
    <lineage>
        <taxon>Bacteria</taxon>
        <taxon>Pseudomonadati</taxon>
        <taxon>Pseudomonadota</taxon>
        <taxon>Gammaproteobacteria</taxon>
        <taxon>Oceanospirillales</taxon>
        <taxon>Halomonadaceae</taxon>
        <taxon>Halomonas</taxon>
    </lineage>
</organism>
<dbReference type="Proteomes" id="UP000092504">
    <property type="component" value="Unassembled WGS sequence"/>
</dbReference>
<protein>
    <recommendedName>
        <fullName evidence="3">Hydroxypyruvate isomerase</fullName>
    </recommendedName>
</protein>
<dbReference type="PATRIC" id="fig|2746.7.peg.4802"/>
<comment type="caution">
    <text evidence="1">The sequence shown here is derived from an EMBL/GenBank/DDBJ whole genome shotgun (WGS) entry which is preliminary data.</text>
</comment>
<evidence type="ECO:0000313" key="2">
    <source>
        <dbReference type="Proteomes" id="UP000092504"/>
    </source>
</evidence>
<dbReference type="AlphaFoldDB" id="A0A1B8P052"/>
<sequence>MNSCQDTLPFTLAACAEMLFRDLPITERVARIDALGFQVEIWDWSRHDIKSLAATGATFSSMTGYLEGTLADQEGADRLVATARESVAVAKQLGIPRLNLHGTGLDGQGLPVQPGPR</sequence>
<dbReference type="EMBL" id="MAJD01000002">
    <property type="protein sequence ID" value="OBX35583.1"/>
    <property type="molecule type" value="Genomic_DNA"/>
</dbReference>
<evidence type="ECO:0008006" key="3">
    <source>
        <dbReference type="Google" id="ProtNLM"/>
    </source>
</evidence>
<dbReference type="Gene3D" id="3.20.20.150">
    <property type="entry name" value="Divalent-metal-dependent TIM barrel enzymes"/>
    <property type="match status" value="1"/>
</dbReference>
<gene>
    <name evidence="1" type="ORF">A8U91_04657</name>
</gene>
<accession>A0A1B8P052</accession>